<accession>A0ACC2H8W4</accession>
<organism evidence="1 2">
    <name type="scientific">Dallia pectoralis</name>
    <name type="common">Alaska blackfish</name>
    <dbReference type="NCBI Taxonomy" id="75939"/>
    <lineage>
        <taxon>Eukaryota</taxon>
        <taxon>Metazoa</taxon>
        <taxon>Chordata</taxon>
        <taxon>Craniata</taxon>
        <taxon>Vertebrata</taxon>
        <taxon>Euteleostomi</taxon>
        <taxon>Actinopterygii</taxon>
        <taxon>Neopterygii</taxon>
        <taxon>Teleostei</taxon>
        <taxon>Protacanthopterygii</taxon>
        <taxon>Esociformes</taxon>
        <taxon>Umbridae</taxon>
        <taxon>Dallia</taxon>
    </lineage>
</organism>
<protein>
    <submittedName>
        <fullName evidence="1">Uncharacterized protein</fullName>
    </submittedName>
</protein>
<comment type="caution">
    <text evidence="1">The sequence shown here is derived from an EMBL/GenBank/DDBJ whole genome shotgun (WGS) entry which is preliminary data.</text>
</comment>
<keyword evidence="2" id="KW-1185">Reference proteome</keyword>
<evidence type="ECO:0000313" key="1">
    <source>
        <dbReference type="EMBL" id="KAJ8012207.1"/>
    </source>
</evidence>
<name>A0ACC2H8W4_DALPE</name>
<dbReference type="EMBL" id="CM055732">
    <property type="protein sequence ID" value="KAJ8012207.1"/>
    <property type="molecule type" value="Genomic_DNA"/>
</dbReference>
<reference evidence="1" key="1">
    <citation type="submission" date="2021-05" db="EMBL/GenBank/DDBJ databases">
        <authorList>
            <person name="Pan Q."/>
            <person name="Jouanno E."/>
            <person name="Zahm M."/>
            <person name="Klopp C."/>
            <person name="Cabau C."/>
            <person name="Louis A."/>
            <person name="Berthelot C."/>
            <person name="Parey E."/>
            <person name="Roest Crollius H."/>
            <person name="Montfort J."/>
            <person name="Robinson-Rechavi M."/>
            <person name="Bouchez O."/>
            <person name="Lampietro C."/>
            <person name="Lopez Roques C."/>
            <person name="Donnadieu C."/>
            <person name="Postlethwait J."/>
            <person name="Bobe J."/>
            <person name="Dillon D."/>
            <person name="Chandos A."/>
            <person name="von Hippel F."/>
            <person name="Guiguen Y."/>
        </authorList>
    </citation>
    <scope>NUCLEOTIDE SEQUENCE</scope>
    <source>
        <strain evidence="1">YG-Jan2019</strain>
    </source>
</reference>
<sequence>MDQNLFGGVPRFLTRPKAFPVCVGKDATLSCTIVGNPTPQITWEKGKLRLTSGGRFKTVDDGDIYRLTIYDLTLDDSGQYMCRAKNNVGEAYACVTLHVGLPKEMVERAPVFLVKPASARVVLGGDVLFHCRVAAHPEPKFDWEKDGRYLSETNRVKVTSDSDSSSLRIQSVRSLDSGTYTCRAQNPKGRSQSAAALVVDAQDIHHLGQDKSTSLLSHLQKRKEGISIYHAAETCGSAYNSTTKSSTATLATDGLSALGLDHRSAALVSLLPKGVFTRTCTVTEGKHAKLSCFVTGHPKPHIIWRKDGGNICEGRRHIMYEDQAENFILKILYCKQSDNGLYTCNASNMAGQTYSAVLVIVKEPKVPFRRKLQDVEVQEKMTATLLCEVPVSASQASWFMEETRLEESAKYRLEEEGTVRRLTIRNVTTNDDAVYICEMKEGSRTVAELTVLGNITKKLPRRTVVPVSDTVIFCVELERPVPEAYWTRDGERLITDTRVSMACTLRQHTLTIRNCLAEDSGEVAFVAGDCMTSTRFSVTAARKHPPDPPIDVLVQNKSDSSVTLLWSPPDSDRPVPIKGYLVERKKVGSQSWQRCNGMETSPVPEITIQNFTEEASYQFRISAVNDYGQSQYLEVPGTFYFEPRAEIKTDLMNSTATSGEETSFSVDLSAVCSGFWSINGRLLRSGADFLITRQKTTHTLTIRTVTMEMNDALIKFVGGGSESICILKVTVQPIRFTSKSAHMEVVTCSAESSAQLTTEVSTYDAQVVWMKNGRELKMGKKYECIITDRRRTLVVHNVTEEDTGIYECVLKEDRMSLQLSLKDEVKFLNKPRGLMGVAPAQSGDLVLNCEVSSASGVVVWKKDQTVVYEDHRTSMVSKETQRSLIIRSAKKSDEGHYSCETAGDKVTFQVKIKEAPKAAFSNKESVQREVRAVISQKATLSCEVTDNKMEVKWYKDGKQIIASKTTYMETKGKSRLLVVENIDKKDAGEYSCEAGAEKLVFKILVSDTQMSAFSNKESVQQDVEVSLAQKATLSCEISDAKTEVKWYKDGKLLTSSKTVHMETKGKSRQLVIEKVEKMDAGQYTCEVGAEKISYKMKVTEAQAFSNKESVQKEVKAILSQKATLSCEVLDTKTEVKWHKDGKMLITDKRVFMETKGKTRQLVIEKVEKKDAGQYTCEVGAEKISYEVQVAEAQQAAFTNKDSVQKEIKATLSQKATLTCEVIDNKTEVKWYKDGKLLTSSKAVYTEAKGKTRNLVIEKVEKKDAGGYSCEIGAEKLAFKIHVIETQTAFSNRESVQTEVKATVSKRSTLSCDVSDSKTDVKWYKDNKLLTDSKTVRVLSKGKTRQLVIENVEKKDAGQYICEAGAGKLVFKIQVAETEAAFINKESVQAEVKATLSEKTILSCEVSDTKTEVKWHKDGKPLTSSKTVHMETLDKTRRLVLETVEKKDAGEYSCEIGQEKVAFKVQVSEVQATFTNKESVQKEVKANLAQKATLSCEISDAKTEVKWYKDGKLLTSSKTVHMETKGKSRQLVIEKVEKNDAGQYTCEVGAEKLVYKLQVAEPSAKFKKSAMKDTCIEAGQGVVLTTELTSESASVKWFKDGVELKEGSQYEMKRQEYSRTLIVKSSGVKDSGTYSCRTADDKLEFKVQVKDSPLKFVVKLQPVSTELGGTLNLTCELNLTSGDVLWRHNQTEVKPGGRFCVSAHGTKRTLTVTGMTKEDEGDYSCECKDDKTSAKVSSKAPRLVKLTSKLSNMAAVEGKDVIFKCSVNPADVKVQWFHNDVPVAPGPKYKIERGGSSHTLTVTSVCQTDAGEIRVDAEGKTCSATLQVQLEPVMFKKKLENMTVVEDQEEVELEVELSKPSKEVRWMKNSVVLQPGGNMEIRVNGSKQSLVFHCVTTADRGYYSCESLDDKTQAKLKVDVKKIELVTGLLAEVKVHEKETVTLELELSRPEVEGFWTKDGLKLKAGPNCRFTALGRKHCLTLTQLKMEDAGTITFQAEGVKTSTKLIITEPPGLICKPMADVNVPEKEKATLECEVSRTNAEVKWFKGDTELKQGKIFGIHSQGRVRSLIIHKCSKDDEGTYICRTSDDNSSAKLTVHARDIKIVKKLEDLNVTEMESASFICEISHDDVDCQWFRGENKLKVSDNIRIRQEGKINVLLFKSVTVADVGVIKFTAEKASSTAKLNVKELPVQFVKKLRDKTAMQSHRGFLECQVSRASAKVKWYRNQKEIKPSKKHEISAEDVYRKLTINDVGSDDQDTYTCDAIDDKTSCKLLVEEQAISIVRELTAVEVTEPFAAFFEVEINIDLVKPPKWSLNGVAVQESADVEMEKEGTMQRLTFKKTKASMTGPVHFMAGKSKSVAQLIVKERPLEIVDPIQNVTAKECGTATLSCKFSAPPKEVSWFKGQTLLVASDKYSLKQDALKAQLTIRKLSGEDTGEYCCQSAAAKTKATLTVEVRKAEITKHLTDTEVDEESDAVFTCEVNFADLEVQWLLNDKTLFSNEVNAITHVGKVHTLTLKNLAPDDGGTVTFKVREAKESVTLKVKEKRAVFLKSLDDVVGEVKGMITLACEASKTRVSPTWRKDGTVLTAGLKYEVLHTGKSLGLVIKDVTMDDAGVYSCDLGTEASKSKVTVRDLTIGITKQLKSVVAMEGDACSFQCILSRETADPYSWSLNGQTVTNGGPFQVSSTGRKYTLAIKDVTPEDAGEVVFSINNLNSRTTLGVEGKAQSISRDLQNISAVSGENAVFTCEVRQTNAIVQWAKDGKDIRKSEKYEIGKEERVMKLTVRRVTTQDSGEYSCEVIGGATTKAKLEVKEPVHKFLKELTDSEAVEKSTVSLQCETAQPASKASWYKEGVELKSGGRYEMIQRGTVLTLTIKQLEENDSGSYTCDVGTAKMSAKLTVQALPPVFKQNLKNKRLNEGEIGTLSCVLSKPGVKVQWKRGTENLKAGDKYEMNQQESSCELRIKDLTVKDSGEYSCMCGEQITTATIDVNAIPVTFKCKLESQEVEEGGSVSLTCELSKPGVSVEWRKGTQVLKSGDKYQMKQKKSVNELLISKVSPEDSGDYSCVCGDQKTTCGLKVKALPVTFTQDLQSQEVVEGGSVSLTCELSKPGVSVEWRKGTQVLKSGDKYQMKQTGCSVELLICDLNPGDSGSYHCQTGDTETSACLTVNASSVVFTKDLQNQEAEEGGSVVLHCELSKPGVSVEWKKGEVDLCTCAKYEILQEGHSVSLVIHSLDPEDSGCYTSDCGDGKTTAYLDVKALPVYFKSRLQNLDWDAGEIAILRCEITKPGARVVWSRGSTVLESNKKYQLKQEGSIVKLIIYNLQGSDSGEYICDTGYQKTSSILSVQELVTIVKVLNSCSVLEGEDVYFECHLSREDAKDVQWKLADVPLQNNEMNLIRAQGKVHSLTLRGVTPADSGTVTFTVAHHTSTASLTVRVAPVVFKKELESQEAVLGESVSLTCEISAESKVTWRRGSGLLTQGDKCSMEHTGSVHTLTVHHLKAEDAGEYTCDTGDKQSTATLTVKESVRITREMQDVTVTTGQNAVFTCELSQEGVANGEWWLADNLLQNNDLNQMTCQGKVHQLTLQMVTPDDSGDVAFVVGEEKTVASLLVEEKPKALILEKPHDTVALEGETVTLSCTVSDAVATVTWSRNNVAIKAGHKYDLRKNGTLQQLRIHSLEMEDSGTYCCDTGDEQCIVTLTVEGAPAFFQKELKNQEAQEGDDVTLRCELSRGGVHVEWRKGGVVLQAGKKYEMRQEGCVHKLSIHNLEPEDSSYYTCDAGDQLTTASLKVQEVEVLIVCGLKRVDVFMGEWATFSCQLSQGVRPGEVQWWLDGTLLQNNQSSEMGLSADHIHTLTLKDLTPDASGTVTFRAGSLVSYAKLLVKDPTIEVVSEMQDLRVTEDQPAEFICQYSRPVKAQWKKDGRPLLPDGKRVVVEQDWTVARLYISHVATEDRGTYSCEAEGTCVVASLEVKAQPIEIVQCLENMETIDGGEALFECSISRCAVKNCRWLIDGKPVKDSPTTEIASFEGGRRHLLLLKDLHVGDDCQVTFQAGTASTCAMLNVKGWQLDVVNSLEDKVAVVGEKVKFSCMLTEPVPEAEVAWYSNGAELKNDHVWSMWADGCSYHLVLRQATAMPPQEITFAARDTISMAKLIVITVPDPPEDPELVSKSKHGVTLSWFTPLSDGGSPILGYSVEMRLADSALWLPCHTEPVCNTEFSVDNLIPGSGYRFRVAAINRAGTGEPVQLPQTVHLEAPVAVTRQLSCTDLQEGKMASVECQLSAEDVSVVWLKDNQELEFGAKYQATTKGKTQVLLIKDIVSADLGVYTCVASGEAESSINLNLPTVLGGDGVMLEEGYQPSLPPEAASEGDVHMLWEALAKKRRMSREPTLDSISEQPDEEDKTPKTSKETVKGKKAPENLLDVKAPEKVLDVKAPEKGLDVKAPEKVLDVKAPEKVLDVKAPEKVLDVKAPEKVLDVKASVKVLDVKAPEKVLDVKPSVKVLDVKAPEKVLDVKAPEKVLDVKAPEKVLDVKAPEKVLDVKAPEKVLDVKAPEKVLDVKAPEKVVKVKEAEKDNVNKMEKESLVKPVNVPLKKDLQTSLYPTSSEDESRPPTLVSYLKKSSKSSVSDQPKSISTEKFYAQFELKEQTTVQQTSTSIRQTSTSVQQTSMVTAQTTKDITTVSNDADEEKGLLDAAVKIQAAFKGYKARKDMRPVFKAVFKDQTKEPNGTIHLECVAEGKPEKVRWLKDGEALADGKHHHIDIYNDGTCSLVITAITTKDTGVYTCEVTNKFGVTTHSGKVTVGSAREESGRRPLTMGYSADSEAESSSAESEMDESLRQASKRLRRLLRIRLPATSEEESFVSCDDEGEQHIPDPKSYREDDRYIYIRFDTRAEAQVASERFQEMFTAQGVPVETSIIEAGPLKVELRIMKMGYTQDGSTTPTQEKQQPALMTGAPAAPVFLKQLQNQDVADGYPVSFDCVVIGKPPPSVRWFKDGKLLEENDHYMINEDQEGCHQLIITTALPSDMGVYRCTAENSRGTAATKAELRVDFSCSSDYDTAADATETSSYISAKGYMSRETEAFESVAEDEQMPQVLDELHDVHVSPGSPIAKMQLKVKGFPQPRVYWFKDGQPLRSSDRILLMDKRDVHSIEIVEVKKEDTGEYSAYISNPAGSAYSSARLLVLGPGELTPVEKHDPKVPLVPPRFLERFCNRKVKQGASVTMSVKVEGSPTPMVTWLKEKSPKDVLWIKPDTRGYKVAGSGRQHSLILMDVDAQHTGTYTCIATNRAGQSICTALFEVDDAPPSQEDTHIPLGVTVSPPEEDMAKGRVPYLGEVGTEEFFMKLTSQITEMVSAKISQASLRVPGGDSDDDTKTPSPSPHHGRSRPGSILAESSSESDDPDARGEMFDIYVAIADYNPTVPSKETLTLKEGQYVEVLDSAHPLKWLVRTKPTKTTSSRQGWVSPAYLDKKLKLSADAGDIPETGGEVLSEGEYKRRLLQLIQDLIISEEEFVKEMDFFTSHHVKQADSPNAPSEVTSQKEVIFRNINDIKAFHDKSMLPKLKECDTDDDVAMRFLRNGEGFERYLNYLIGQQKAEEAVSDRTVHSFFKEYTDKEQASVEPAKGPLDPAEGPVDPAESPVLSINALLQRPLDRIQKYKALLKELIRNKARNGQNCSLLEEAYALVSSLTQRSENTHHVSMIENYPANLDILGEPIRQGPFMVWEGAPGVRSSSRGHHRHAFLFKNYVIICKSKRDTNSDTQTYVFKNMMKLNNIDVNETVEGDDRAFEIWHEREDSVRKYTLQARTVIIKNSWLRDLRDLQQRYTIPAWSMPDFDELLADCIAELGQTVKLACKVTGVPKPVVIWYKDGRPVQADPHHIIIEDPDGSCTLILDNMTAGDSGQYMCFASSTAGNASTLGKITVQVPPRFVNKIRNAVFVAGEDVQFSCTIQSAPSPKIRWFKEGRLLTDQEKYQTYSEARSGVLVLVIKGPTERDLGHYECELSNRLGSAKCASDLCLPSAVARRGEQAITIEERRP</sequence>
<proteinExistence type="predicted"/>
<gene>
    <name evidence="1" type="ORF">DPEC_G00066290</name>
</gene>
<dbReference type="Proteomes" id="UP001157502">
    <property type="component" value="Chromosome 5"/>
</dbReference>
<evidence type="ECO:0000313" key="2">
    <source>
        <dbReference type="Proteomes" id="UP001157502"/>
    </source>
</evidence>